<dbReference type="SUPFAM" id="SSF63380">
    <property type="entry name" value="Riboflavin synthase domain-like"/>
    <property type="match status" value="1"/>
</dbReference>
<dbReference type="InterPro" id="IPR017938">
    <property type="entry name" value="Riboflavin_synthase-like_b-brl"/>
</dbReference>
<feature type="region of interest" description="Disordered" evidence="7">
    <location>
        <begin position="405"/>
        <end position="464"/>
    </location>
</feature>
<dbReference type="InterPro" id="IPR017927">
    <property type="entry name" value="FAD-bd_FR_type"/>
</dbReference>
<dbReference type="RefSeq" id="WP_345615777.1">
    <property type="nucleotide sequence ID" value="NZ_BAABJV010000019.1"/>
</dbReference>
<comment type="catalytic activity">
    <reaction evidence="5">
        <text>2 nitric oxide + NADH + 2 O2 = 2 nitrate + NAD(+) + H(+)</text>
        <dbReference type="Rhea" id="RHEA:19469"/>
        <dbReference type="ChEBI" id="CHEBI:15378"/>
        <dbReference type="ChEBI" id="CHEBI:15379"/>
        <dbReference type="ChEBI" id="CHEBI:16480"/>
        <dbReference type="ChEBI" id="CHEBI:17632"/>
        <dbReference type="ChEBI" id="CHEBI:57540"/>
        <dbReference type="ChEBI" id="CHEBI:57945"/>
        <dbReference type="EC" id="1.14.12.17"/>
    </reaction>
</comment>
<dbReference type="Gene3D" id="3.40.50.80">
    <property type="entry name" value="Nucleotide-binding domain of ferredoxin-NADP reductase (FNR) module"/>
    <property type="match status" value="1"/>
</dbReference>
<dbReference type="PANTHER" id="PTHR47354:SF5">
    <property type="entry name" value="PROTEIN RFBI"/>
    <property type="match status" value="1"/>
</dbReference>
<evidence type="ECO:0000256" key="5">
    <source>
        <dbReference type="ARBA" id="ARBA00048649"/>
    </source>
</evidence>
<feature type="compositionally biased region" description="Basic and acidic residues" evidence="7">
    <location>
        <begin position="414"/>
        <end position="425"/>
    </location>
</feature>
<comment type="catalytic activity">
    <reaction evidence="6">
        <text>2 nitric oxide + NADPH + 2 O2 = 2 nitrate + NADP(+) + H(+)</text>
        <dbReference type="Rhea" id="RHEA:19465"/>
        <dbReference type="ChEBI" id="CHEBI:15378"/>
        <dbReference type="ChEBI" id="CHEBI:15379"/>
        <dbReference type="ChEBI" id="CHEBI:16480"/>
        <dbReference type="ChEBI" id="CHEBI:17632"/>
        <dbReference type="ChEBI" id="CHEBI:57783"/>
        <dbReference type="ChEBI" id="CHEBI:58349"/>
        <dbReference type="EC" id="1.14.12.17"/>
    </reaction>
</comment>
<comment type="caution">
    <text evidence="10">The sequence shown here is derived from an EMBL/GenBank/DDBJ whole genome shotgun (WGS) entry which is preliminary data.</text>
</comment>
<keyword evidence="4" id="KW-0520">NAD</keyword>
<evidence type="ECO:0000259" key="8">
    <source>
        <dbReference type="PROSITE" id="PS01033"/>
    </source>
</evidence>
<dbReference type="SUPFAM" id="SSF52343">
    <property type="entry name" value="Ferredoxin reductase-like, C-terminal NADP-linked domain"/>
    <property type="match status" value="1"/>
</dbReference>
<dbReference type="InterPro" id="IPR012292">
    <property type="entry name" value="Globin/Proto"/>
</dbReference>
<proteinExistence type="inferred from homology"/>
<dbReference type="PROSITE" id="PS01033">
    <property type="entry name" value="GLOBIN"/>
    <property type="match status" value="1"/>
</dbReference>
<evidence type="ECO:0000256" key="6">
    <source>
        <dbReference type="ARBA" id="ARBA00049433"/>
    </source>
</evidence>
<dbReference type="PANTHER" id="PTHR47354">
    <property type="entry name" value="NADH OXIDOREDUCTASE HCR"/>
    <property type="match status" value="1"/>
</dbReference>
<name>A0ABP9BD94_9ACTN</name>
<dbReference type="Proteomes" id="UP001501147">
    <property type="component" value="Unassembled WGS sequence"/>
</dbReference>
<dbReference type="CDD" id="cd19753">
    <property type="entry name" value="Mb-like_oxidoreductase"/>
    <property type="match status" value="1"/>
</dbReference>
<dbReference type="Gene3D" id="1.10.490.10">
    <property type="entry name" value="Globins"/>
    <property type="match status" value="1"/>
</dbReference>
<evidence type="ECO:0000256" key="2">
    <source>
        <dbReference type="ARBA" id="ARBA00006401"/>
    </source>
</evidence>
<dbReference type="InterPro" id="IPR039261">
    <property type="entry name" value="FNR_nucleotide-bd"/>
</dbReference>
<evidence type="ECO:0000313" key="11">
    <source>
        <dbReference type="Proteomes" id="UP001501147"/>
    </source>
</evidence>
<feature type="domain" description="FAD-binding FR-type" evidence="9">
    <location>
        <begin position="192"/>
        <end position="296"/>
    </location>
</feature>
<dbReference type="EC" id="1.14.12.17" evidence="3"/>
<dbReference type="InterPro" id="IPR000971">
    <property type="entry name" value="Globin"/>
</dbReference>
<evidence type="ECO:0000256" key="4">
    <source>
        <dbReference type="ARBA" id="ARBA00023027"/>
    </source>
</evidence>
<keyword evidence="11" id="KW-1185">Reference proteome</keyword>
<evidence type="ECO:0000256" key="7">
    <source>
        <dbReference type="SAM" id="MobiDB-lite"/>
    </source>
</evidence>
<evidence type="ECO:0000313" key="10">
    <source>
        <dbReference type="EMBL" id="GAA4792545.1"/>
    </source>
</evidence>
<dbReference type="PROSITE" id="PS51384">
    <property type="entry name" value="FAD_FR"/>
    <property type="match status" value="1"/>
</dbReference>
<dbReference type="InterPro" id="IPR050415">
    <property type="entry name" value="MRET"/>
</dbReference>
<protein>
    <recommendedName>
        <fullName evidence="3">nitric oxide dioxygenase</fullName>
        <ecNumber evidence="3">1.14.12.17</ecNumber>
    </recommendedName>
</protein>
<dbReference type="SUPFAM" id="SSF46458">
    <property type="entry name" value="Globin-like"/>
    <property type="match status" value="1"/>
</dbReference>
<organism evidence="10 11">
    <name type="scientific">Streptomyces sanyensis</name>
    <dbReference type="NCBI Taxonomy" id="568869"/>
    <lineage>
        <taxon>Bacteria</taxon>
        <taxon>Bacillati</taxon>
        <taxon>Actinomycetota</taxon>
        <taxon>Actinomycetes</taxon>
        <taxon>Kitasatosporales</taxon>
        <taxon>Streptomycetaceae</taxon>
        <taxon>Streptomyces</taxon>
    </lineage>
</organism>
<sequence>MTSADYHALLARQEAMHLRRSLLTAPAAPAPGRPSTRSGGPAAVADPYTGGGHDSAHDQWLITRRLPLVLPLDRLIAHLYDAMFERHPYLRALFPDAMDFQRAHLERAFRYLVENLHRPALVTAYCAALGRDHRRLGVRPAHLAVFEEALAQGLRRSAGAGWTPELEAAWLRMLRCGVAAMVAGAQAAAGEPTHWNAEVTGHRVHHTATGGTVAVLRVRPSEPYSHRAGQYASLQSPLLPQTWRPYALADAPRPDGELEFHVRAAGAGGVGEALALHTRTGDALRLGPARGTMTLDDADLAERDVLAVAAGTGWATAKALLEDLATRRIPGRAAHLLLVGARTRGDLYDAQALERLEARCPWLRVTCAAPGEDLPLHRGWAECTAYVSGPPSVVEDVLRTLTGRGLPAHRVHRDPRPPKRTRDLGSHAPGPLRPVTADPHPVPGGPGSRAPADGVPPSGFRPGP</sequence>
<dbReference type="Pfam" id="PF00042">
    <property type="entry name" value="Globin"/>
    <property type="match status" value="1"/>
</dbReference>
<dbReference type="Gene3D" id="2.40.30.10">
    <property type="entry name" value="Translation factors"/>
    <property type="match status" value="1"/>
</dbReference>
<evidence type="ECO:0000256" key="3">
    <source>
        <dbReference type="ARBA" id="ARBA00012229"/>
    </source>
</evidence>
<comment type="similarity">
    <text evidence="2">In the C-terminal section; belongs to the flavoprotein pyridine nucleotide cytochrome reductase family.</text>
</comment>
<dbReference type="EMBL" id="BAABJV010000019">
    <property type="protein sequence ID" value="GAA4792545.1"/>
    <property type="molecule type" value="Genomic_DNA"/>
</dbReference>
<gene>
    <name evidence="10" type="ORF">GCM10023329_50710</name>
</gene>
<feature type="domain" description="Globin" evidence="8">
    <location>
        <begin position="53"/>
        <end position="186"/>
    </location>
</feature>
<dbReference type="InterPro" id="IPR009050">
    <property type="entry name" value="Globin-like_sf"/>
</dbReference>
<evidence type="ECO:0000256" key="1">
    <source>
        <dbReference type="ARBA" id="ARBA00001974"/>
    </source>
</evidence>
<accession>A0ABP9BD94</accession>
<comment type="cofactor">
    <cofactor evidence="1">
        <name>FAD</name>
        <dbReference type="ChEBI" id="CHEBI:57692"/>
    </cofactor>
</comment>
<evidence type="ECO:0000259" key="9">
    <source>
        <dbReference type="PROSITE" id="PS51384"/>
    </source>
</evidence>
<feature type="region of interest" description="Disordered" evidence="7">
    <location>
        <begin position="25"/>
        <end position="53"/>
    </location>
</feature>
<reference evidence="11" key="1">
    <citation type="journal article" date="2019" name="Int. J. Syst. Evol. Microbiol.">
        <title>The Global Catalogue of Microorganisms (GCM) 10K type strain sequencing project: providing services to taxonomists for standard genome sequencing and annotation.</title>
        <authorList>
            <consortium name="The Broad Institute Genomics Platform"/>
            <consortium name="The Broad Institute Genome Sequencing Center for Infectious Disease"/>
            <person name="Wu L."/>
            <person name="Ma J."/>
        </authorList>
    </citation>
    <scope>NUCLEOTIDE SEQUENCE [LARGE SCALE GENOMIC DNA]</scope>
    <source>
        <strain evidence="11">JCM 18324</strain>
    </source>
</reference>